<name>A0A7W9D4P1_9HYPH</name>
<dbReference type="Proteomes" id="UP000549882">
    <property type="component" value="Unassembled WGS sequence"/>
</dbReference>
<dbReference type="RefSeq" id="WP_425504000.1">
    <property type="nucleotide sequence ID" value="NZ_JACHBI010000022.1"/>
</dbReference>
<proteinExistence type="predicted"/>
<organism evidence="2 3">
    <name type="scientific">Rhizobium paranaense</name>
    <dbReference type="NCBI Taxonomy" id="1650438"/>
    <lineage>
        <taxon>Bacteria</taxon>
        <taxon>Pseudomonadati</taxon>
        <taxon>Pseudomonadota</taxon>
        <taxon>Alphaproteobacteria</taxon>
        <taxon>Hyphomicrobiales</taxon>
        <taxon>Rhizobiaceae</taxon>
        <taxon>Rhizobium/Agrobacterium group</taxon>
        <taxon>Rhizobium</taxon>
    </lineage>
</organism>
<sequence length="57" mass="6067">MRDMLNLEAMEDAGSLSRKMLLVSDAPTGLVNGEHADDELVDNAGGDEFGLGEQDDT</sequence>
<keyword evidence="3" id="KW-1185">Reference proteome</keyword>
<evidence type="ECO:0000313" key="3">
    <source>
        <dbReference type="Proteomes" id="UP000549882"/>
    </source>
</evidence>
<reference evidence="2 3" key="1">
    <citation type="submission" date="2020-08" db="EMBL/GenBank/DDBJ databases">
        <title>Genomic Encyclopedia of Type Strains, Phase IV (KMG-V): Genome sequencing to study the core and pangenomes of soil and plant-associated prokaryotes.</title>
        <authorList>
            <person name="Whitman W."/>
        </authorList>
    </citation>
    <scope>NUCLEOTIDE SEQUENCE [LARGE SCALE GENOMIC DNA]</scope>
    <source>
        <strain evidence="2 3">SEMIA 4064</strain>
    </source>
</reference>
<gene>
    <name evidence="2" type="ORF">GGD50_006233</name>
</gene>
<evidence type="ECO:0000256" key="1">
    <source>
        <dbReference type="SAM" id="MobiDB-lite"/>
    </source>
</evidence>
<feature type="region of interest" description="Disordered" evidence="1">
    <location>
        <begin position="32"/>
        <end position="57"/>
    </location>
</feature>
<evidence type="ECO:0000313" key="2">
    <source>
        <dbReference type="EMBL" id="MBB5577578.1"/>
    </source>
</evidence>
<dbReference type="AlphaFoldDB" id="A0A7W9D4P1"/>
<protein>
    <submittedName>
        <fullName evidence="2">Uncharacterized protein</fullName>
    </submittedName>
</protein>
<comment type="caution">
    <text evidence="2">The sequence shown here is derived from an EMBL/GenBank/DDBJ whole genome shotgun (WGS) entry which is preliminary data.</text>
</comment>
<dbReference type="EMBL" id="JACHBI010000022">
    <property type="protein sequence ID" value="MBB5577578.1"/>
    <property type="molecule type" value="Genomic_DNA"/>
</dbReference>
<accession>A0A7W9D4P1</accession>